<dbReference type="AlphaFoldDB" id="A0A7J7D538"/>
<comment type="caution">
    <text evidence="1">The sequence shown here is derived from an EMBL/GenBank/DDBJ whole genome shotgun (WGS) entry which is preliminary data.</text>
</comment>
<organism evidence="1 2">
    <name type="scientific">Tripterygium wilfordii</name>
    <name type="common">Thunder God vine</name>
    <dbReference type="NCBI Taxonomy" id="458696"/>
    <lineage>
        <taxon>Eukaryota</taxon>
        <taxon>Viridiplantae</taxon>
        <taxon>Streptophyta</taxon>
        <taxon>Embryophyta</taxon>
        <taxon>Tracheophyta</taxon>
        <taxon>Spermatophyta</taxon>
        <taxon>Magnoliopsida</taxon>
        <taxon>eudicotyledons</taxon>
        <taxon>Gunneridae</taxon>
        <taxon>Pentapetalae</taxon>
        <taxon>rosids</taxon>
        <taxon>fabids</taxon>
        <taxon>Celastrales</taxon>
        <taxon>Celastraceae</taxon>
        <taxon>Tripterygium</taxon>
    </lineage>
</organism>
<evidence type="ECO:0000313" key="1">
    <source>
        <dbReference type="EMBL" id="KAF5741454.1"/>
    </source>
</evidence>
<dbReference type="InParanoid" id="A0A7J7D538"/>
<name>A0A7J7D538_TRIWF</name>
<dbReference type="EMBL" id="JAAARO010000010">
    <property type="protein sequence ID" value="KAF5741454.1"/>
    <property type="molecule type" value="Genomic_DNA"/>
</dbReference>
<keyword evidence="2" id="KW-1185">Reference proteome</keyword>
<protein>
    <submittedName>
        <fullName evidence="1">Uncharacterized protein</fullName>
    </submittedName>
</protein>
<sequence>MQILLFENQIFGVVLKSLWGHFISTSFQLLKLDYLNFLNFYPSNYVLFKVEVILLMMLAMRQRGPLAMGSTHISVSLSHGNGVIGFVASRRSSIGIYGLDSCCECGL</sequence>
<reference evidence="1 2" key="1">
    <citation type="journal article" date="2020" name="Nat. Commun.">
        <title>Genome of Tripterygium wilfordii and identification of cytochrome P450 involved in triptolide biosynthesis.</title>
        <authorList>
            <person name="Tu L."/>
            <person name="Su P."/>
            <person name="Zhang Z."/>
            <person name="Gao L."/>
            <person name="Wang J."/>
            <person name="Hu T."/>
            <person name="Zhou J."/>
            <person name="Zhang Y."/>
            <person name="Zhao Y."/>
            <person name="Liu Y."/>
            <person name="Song Y."/>
            <person name="Tong Y."/>
            <person name="Lu Y."/>
            <person name="Yang J."/>
            <person name="Xu C."/>
            <person name="Jia M."/>
            <person name="Peters R.J."/>
            <person name="Huang L."/>
            <person name="Gao W."/>
        </authorList>
    </citation>
    <scope>NUCLEOTIDE SEQUENCE [LARGE SCALE GENOMIC DNA]</scope>
    <source>
        <strain evidence="2">cv. XIE 37</strain>
        <tissue evidence="1">Leaf</tissue>
    </source>
</reference>
<proteinExistence type="predicted"/>
<gene>
    <name evidence="1" type="ORF">HS088_TW10G00451</name>
</gene>
<accession>A0A7J7D538</accession>
<evidence type="ECO:0000313" key="2">
    <source>
        <dbReference type="Proteomes" id="UP000593562"/>
    </source>
</evidence>
<dbReference type="Proteomes" id="UP000593562">
    <property type="component" value="Unassembled WGS sequence"/>
</dbReference>